<evidence type="ECO:0000313" key="1">
    <source>
        <dbReference type="EMBL" id="CAB4141332.1"/>
    </source>
</evidence>
<protein>
    <submittedName>
        <fullName evidence="1">Uncharacterized protein</fullName>
    </submittedName>
</protein>
<accession>A0A6J5M593</accession>
<sequence length="94" mass="11136">MHRYDYSVIRESKRLFPEDQTLHNMLISGDPKAVDVVFSRVGFNIDEDDILRAFRNKKQDKLVEVALRAKKIRELYQKIYSQAVMFVRNDDGMI</sequence>
<reference evidence="1" key="1">
    <citation type="submission" date="2020-04" db="EMBL/GenBank/DDBJ databases">
        <authorList>
            <person name="Chiriac C."/>
            <person name="Salcher M."/>
            <person name="Ghai R."/>
            <person name="Kavagutti S V."/>
        </authorList>
    </citation>
    <scope>NUCLEOTIDE SEQUENCE</scope>
</reference>
<gene>
    <name evidence="1" type="ORF">UFOVP410_171</name>
</gene>
<proteinExistence type="predicted"/>
<name>A0A6J5M593_9CAUD</name>
<dbReference type="EMBL" id="LR796388">
    <property type="protein sequence ID" value="CAB4141332.1"/>
    <property type="molecule type" value="Genomic_DNA"/>
</dbReference>
<organism evidence="1">
    <name type="scientific">uncultured Caudovirales phage</name>
    <dbReference type="NCBI Taxonomy" id="2100421"/>
    <lineage>
        <taxon>Viruses</taxon>
        <taxon>Duplodnaviria</taxon>
        <taxon>Heunggongvirae</taxon>
        <taxon>Uroviricota</taxon>
        <taxon>Caudoviricetes</taxon>
        <taxon>Peduoviridae</taxon>
        <taxon>Maltschvirus</taxon>
        <taxon>Maltschvirus maltsch</taxon>
    </lineage>
</organism>